<keyword evidence="3" id="KW-0732">Signal</keyword>
<comment type="similarity">
    <text evidence="1">Belongs to the peptidase M16 family.</text>
</comment>
<gene>
    <name evidence="6" type="ORF">CKO45_07085</name>
</gene>
<accession>A0ABS1CVK6</accession>
<dbReference type="InterPro" id="IPR011249">
    <property type="entry name" value="Metalloenz_LuxS/M16"/>
</dbReference>
<dbReference type="PROSITE" id="PS51318">
    <property type="entry name" value="TAT"/>
    <property type="match status" value="1"/>
</dbReference>
<dbReference type="Pfam" id="PF00675">
    <property type="entry name" value="Peptidase_M16"/>
    <property type="match status" value="1"/>
</dbReference>
<reference evidence="6 7" key="1">
    <citation type="journal article" date="2020" name="Microorganisms">
        <title>Osmotic Adaptation and Compatible Solute Biosynthesis of Phototrophic Bacteria as Revealed from Genome Analyses.</title>
        <authorList>
            <person name="Imhoff J.F."/>
            <person name="Rahn T."/>
            <person name="Kunzel S."/>
            <person name="Keller A."/>
            <person name="Neulinger S.C."/>
        </authorList>
    </citation>
    <scope>NUCLEOTIDE SEQUENCE [LARGE SCALE GENOMIC DNA]</scope>
    <source>
        <strain evidence="6 7">DSM 15382</strain>
    </source>
</reference>
<evidence type="ECO:0000259" key="5">
    <source>
        <dbReference type="Pfam" id="PF05193"/>
    </source>
</evidence>
<dbReference type="InterPro" id="IPR011765">
    <property type="entry name" value="Pept_M16_N"/>
</dbReference>
<dbReference type="InterPro" id="IPR006311">
    <property type="entry name" value="TAT_signal"/>
</dbReference>
<evidence type="ECO:0000256" key="1">
    <source>
        <dbReference type="ARBA" id="ARBA00007261"/>
    </source>
</evidence>
<protein>
    <submittedName>
        <fullName evidence="6">Peptidase M16</fullName>
    </submittedName>
</protein>
<feature type="chain" id="PRO_5045638162" evidence="3">
    <location>
        <begin position="30"/>
        <end position="475"/>
    </location>
</feature>
<proteinExistence type="inferred from homology"/>
<keyword evidence="2" id="KW-0482">Metalloprotease</keyword>
<sequence>MPRVTRRTAIASAAALPAALSLTPGSGLAAPAVQPAPEDRAKLAGDRPLFGAVTWTLPNGLRVVFAESRRVPVVGHYLFYAAGSGEDPGGRSGAAHFFEHMMFKGSRNVPPGQLSLVVAREGGQDNAFTSRDVTAYHQTVEASRLPLVMRMEADRFAGPLIPPDTVEPERQVVLEERRQRTDSNPRARFWEAFEAALWGPQHWRGRPIIGWEEEIRAITRQDLLDFYAQRYAPANAILVVTGDAREAEVRRLAEELYGGVPSRAVTPRDRGAPAPQPAEARLIRHDPAVREASFLRAAMAPSLTFGDRQQAWALEALSHLLGGGQGSRMHKALVETGLATSANASYDGEAVGATAFTLSATPRPGVEPARLEAAVDAVVDRLLQDGPTEAELARAQRQITAGALLALDGIGAAPRMLGSALASGLPLETVEFWPRHLRAVTLPQVAAAARAVLGGAPATTGWLLPEGAPVPERRT</sequence>
<keyword evidence="2" id="KW-0645">Protease</keyword>
<organism evidence="6 7">
    <name type="scientific">Paracraurococcus ruber</name>
    <dbReference type="NCBI Taxonomy" id="77675"/>
    <lineage>
        <taxon>Bacteria</taxon>
        <taxon>Pseudomonadati</taxon>
        <taxon>Pseudomonadota</taxon>
        <taxon>Alphaproteobacteria</taxon>
        <taxon>Acetobacterales</taxon>
        <taxon>Roseomonadaceae</taxon>
        <taxon>Paracraurococcus</taxon>
    </lineage>
</organism>
<evidence type="ECO:0000256" key="2">
    <source>
        <dbReference type="ARBA" id="ARBA00023049"/>
    </source>
</evidence>
<name>A0ABS1CVK6_9PROT</name>
<comment type="caution">
    <text evidence="6">The sequence shown here is derived from an EMBL/GenBank/DDBJ whole genome shotgun (WGS) entry which is preliminary data.</text>
</comment>
<dbReference type="PANTHER" id="PTHR11851">
    <property type="entry name" value="METALLOPROTEASE"/>
    <property type="match status" value="1"/>
</dbReference>
<dbReference type="InterPro" id="IPR050361">
    <property type="entry name" value="MPP/UQCRC_Complex"/>
</dbReference>
<evidence type="ECO:0000313" key="6">
    <source>
        <dbReference type="EMBL" id="MBK1657992.1"/>
    </source>
</evidence>
<keyword evidence="7" id="KW-1185">Reference proteome</keyword>
<dbReference type="SUPFAM" id="SSF63411">
    <property type="entry name" value="LuxS/MPP-like metallohydrolase"/>
    <property type="match status" value="2"/>
</dbReference>
<dbReference type="PANTHER" id="PTHR11851:SF49">
    <property type="entry name" value="MITOCHONDRIAL-PROCESSING PEPTIDASE SUBUNIT ALPHA"/>
    <property type="match status" value="1"/>
</dbReference>
<keyword evidence="2" id="KW-0378">Hydrolase</keyword>
<evidence type="ECO:0000256" key="3">
    <source>
        <dbReference type="SAM" id="SignalP"/>
    </source>
</evidence>
<dbReference type="RefSeq" id="WP_133217925.1">
    <property type="nucleotide sequence ID" value="NZ_NRSG01000035.1"/>
</dbReference>
<dbReference type="Pfam" id="PF05193">
    <property type="entry name" value="Peptidase_M16_C"/>
    <property type="match status" value="1"/>
</dbReference>
<dbReference type="Proteomes" id="UP000697995">
    <property type="component" value="Unassembled WGS sequence"/>
</dbReference>
<feature type="domain" description="Peptidase M16 N-terminal" evidence="4">
    <location>
        <begin position="63"/>
        <end position="198"/>
    </location>
</feature>
<evidence type="ECO:0000313" key="7">
    <source>
        <dbReference type="Proteomes" id="UP000697995"/>
    </source>
</evidence>
<dbReference type="EMBL" id="NRSG01000035">
    <property type="protein sequence ID" value="MBK1657992.1"/>
    <property type="molecule type" value="Genomic_DNA"/>
</dbReference>
<dbReference type="Gene3D" id="3.30.830.10">
    <property type="entry name" value="Metalloenzyme, LuxS/M16 peptidase-like"/>
    <property type="match status" value="2"/>
</dbReference>
<evidence type="ECO:0000259" key="4">
    <source>
        <dbReference type="Pfam" id="PF00675"/>
    </source>
</evidence>
<feature type="domain" description="Peptidase M16 C-terminal" evidence="5">
    <location>
        <begin position="218"/>
        <end position="398"/>
    </location>
</feature>
<dbReference type="InterPro" id="IPR007863">
    <property type="entry name" value="Peptidase_M16_C"/>
</dbReference>
<feature type="signal peptide" evidence="3">
    <location>
        <begin position="1"/>
        <end position="29"/>
    </location>
</feature>